<evidence type="ECO:0000313" key="5">
    <source>
        <dbReference type="EMBL" id="OIU68550.1"/>
    </source>
</evidence>
<dbReference type="InterPro" id="IPR020084">
    <property type="entry name" value="NUDIX_hydrolase_CS"/>
</dbReference>
<dbReference type="EMBL" id="MINN01000128">
    <property type="protein sequence ID" value="OIU68550.1"/>
    <property type="molecule type" value="Genomic_DNA"/>
</dbReference>
<keyword evidence="6" id="KW-1185">Reference proteome</keyword>
<dbReference type="Proteomes" id="UP000182062">
    <property type="component" value="Unassembled WGS sequence"/>
</dbReference>
<dbReference type="InterPro" id="IPR000086">
    <property type="entry name" value="NUDIX_hydrolase_dom"/>
</dbReference>
<dbReference type="Pfam" id="PF00293">
    <property type="entry name" value="NUDIX"/>
    <property type="match status" value="1"/>
</dbReference>
<evidence type="ECO:0000313" key="6">
    <source>
        <dbReference type="Proteomes" id="UP000182062"/>
    </source>
</evidence>
<comment type="similarity">
    <text evidence="3">Belongs to the Nudix hydrolase family.</text>
</comment>
<name>A0A1J6VRT2_9BACI</name>
<accession>A0A1J6VRT2</accession>
<dbReference type="AlphaFoldDB" id="A0A1J6VRT2"/>
<dbReference type="GO" id="GO:0016787">
    <property type="term" value="F:hydrolase activity"/>
    <property type="evidence" value="ECO:0007669"/>
    <property type="project" value="UniProtKB-KW"/>
</dbReference>
<dbReference type="InterPro" id="IPR015797">
    <property type="entry name" value="NUDIX_hydrolase-like_dom_sf"/>
</dbReference>
<evidence type="ECO:0000256" key="1">
    <source>
        <dbReference type="ARBA" id="ARBA00001946"/>
    </source>
</evidence>
<dbReference type="PROSITE" id="PS00893">
    <property type="entry name" value="NUDIX_BOX"/>
    <property type="match status" value="1"/>
</dbReference>
<keyword evidence="2 3" id="KW-0378">Hydrolase</keyword>
<dbReference type="PANTHER" id="PTHR43046:SF2">
    <property type="entry name" value="8-OXO-DGTP DIPHOSPHATASE-RELATED"/>
    <property type="match status" value="1"/>
</dbReference>
<evidence type="ECO:0000259" key="4">
    <source>
        <dbReference type="PROSITE" id="PS51462"/>
    </source>
</evidence>
<feature type="domain" description="Nudix hydrolase" evidence="4">
    <location>
        <begin position="15"/>
        <end position="150"/>
    </location>
</feature>
<evidence type="ECO:0000256" key="3">
    <source>
        <dbReference type="RuleBase" id="RU003476"/>
    </source>
</evidence>
<sequence length="158" mass="17688">MDYVKDLRKAVGSRPLILTGSVVLILNEFNELLLQHRTDGGWGLPGGLMELGESLEDTARREVKEETGLQVGELNLLGVFSGPKYYFKVANGDELYSVTAVFVSRDVNGKIDMDQEESVELKYFNLREFPEGLTDEYRSYIHPFVDELAAGEPEGQVP</sequence>
<organism evidence="5 6">
    <name type="scientific">Rossellomorea aquimaris</name>
    <dbReference type="NCBI Taxonomy" id="189382"/>
    <lineage>
        <taxon>Bacteria</taxon>
        <taxon>Bacillati</taxon>
        <taxon>Bacillota</taxon>
        <taxon>Bacilli</taxon>
        <taxon>Bacillales</taxon>
        <taxon>Bacillaceae</taxon>
        <taxon>Rossellomorea</taxon>
    </lineage>
</organism>
<evidence type="ECO:0000256" key="2">
    <source>
        <dbReference type="ARBA" id="ARBA00022801"/>
    </source>
</evidence>
<dbReference type="PROSITE" id="PS51462">
    <property type="entry name" value="NUDIX"/>
    <property type="match status" value="1"/>
</dbReference>
<dbReference type="CDD" id="cd04677">
    <property type="entry name" value="NUDIX_Hydrolase"/>
    <property type="match status" value="1"/>
</dbReference>
<comment type="caution">
    <text evidence="5">The sequence shown here is derived from an EMBL/GenBank/DDBJ whole genome shotgun (WGS) entry which is preliminary data.</text>
</comment>
<dbReference type="PANTHER" id="PTHR43046">
    <property type="entry name" value="GDP-MANNOSE MANNOSYL HYDROLASE"/>
    <property type="match status" value="1"/>
</dbReference>
<dbReference type="InterPro" id="IPR020476">
    <property type="entry name" value="Nudix_hydrolase"/>
</dbReference>
<dbReference type="RefSeq" id="WP_071619977.1">
    <property type="nucleotide sequence ID" value="NZ_MINN01000128.1"/>
</dbReference>
<dbReference type="Gene3D" id="3.90.79.10">
    <property type="entry name" value="Nucleoside Triphosphate Pyrophosphohydrolase"/>
    <property type="match status" value="1"/>
</dbReference>
<comment type="cofactor">
    <cofactor evidence="1">
        <name>Mg(2+)</name>
        <dbReference type="ChEBI" id="CHEBI:18420"/>
    </cofactor>
</comment>
<proteinExistence type="inferred from homology"/>
<dbReference type="OrthoDB" id="9787476at2"/>
<dbReference type="PRINTS" id="PR00502">
    <property type="entry name" value="NUDIXFAMILY"/>
</dbReference>
<dbReference type="SUPFAM" id="SSF55811">
    <property type="entry name" value="Nudix"/>
    <property type="match status" value="1"/>
</dbReference>
<reference evidence="5 6" key="1">
    <citation type="submission" date="2016-09" db="EMBL/GenBank/DDBJ databases">
        <title>Bacillus aquimaris SAMM genome sequence reveals colonization and biosurfactant production capacities.</title>
        <authorList>
            <person name="Waghmode S.R."/>
            <person name="Suryavanshi M.V."/>
        </authorList>
    </citation>
    <scope>NUCLEOTIDE SEQUENCE [LARGE SCALE GENOMIC DNA]</scope>
    <source>
        <strain evidence="5 6">SAMM</strain>
    </source>
</reference>
<protein>
    <submittedName>
        <fullName evidence="5">DNA mismatch repair protein MutT</fullName>
    </submittedName>
</protein>
<gene>
    <name evidence="5" type="ORF">BHE18_16610</name>
</gene>